<sequence>MSLFTQKVGSLFGFLIRQIGKWGEDSTHSKTLPDRNN</sequence>
<dbReference type="AlphaFoldDB" id="U7QQR3"/>
<organism evidence="1 2">
    <name type="scientific">Lyngbya aestuarii BL J</name>
    <dbReference type="NCBI Taxonomy" id="1348334"/>
    <lineage>
        <taxon>Bacteria</taxon>
        <taxon>Bacillati</taxon>
        <taxon>Cyanobacteriota</taxon>
        <taxon>Cyanophyceae</taxon>
        <taxon>Oscillatoriophycideae</taxon>
        <taxon>Oscillatoriales</taxon>
        <taxon>Microcoleaceae</taxon>
        <taxon>Lyngbya</taxon>
    </lineage>
</organism>
<protein>
    <submittedName>
        <fullName evidence="1">Uncharacterized protein</fullName>
    </submittedName>
</protein>
<reference evidence="1 2" key="1">
    <citation type="journal article" date="2013" name="Front. Microbiol.">
        <title>Comparative genomic analyses of the cyanobacterium, Lyngbya aestuarii BL J, a powerful hydrogen producer.</title>
        <authorList>
            <person name="Kothari A."/>
            <person name="Vaughn M."/>
            <person name="Garcia-Pichel F."/>
        </authorList>
    </citation>
    <scope>NUCLEOTIDE SEQUENCE [LARGE SCALE GENOMIC DNA]</scope>
    <source>
        <strain evidence="1 2">BL J</strain>
    </source>
</reference>
<dbReference type="Proteomes" id="UP000017127">
    <property type="component" value="Unassembled WGS sequence"/>
</dbReference>
<keyword evidence="2" id="KW-1185">Reference proteome</keyword>
<evidence type="ECO:0000313" key="1">
    <source>
        <dbReference type="EMBL" id="ERT09420.1"/>
    </source>
</evidence>
<dbReference type="EMBL" id="AUZM01000003">
    <property type="protein sequence ID" value="ERT09420.1"/>
    <property type="molecule type" value="Genomic_DNA"/>
</dbReference>
<proteinExistence type="predicted"/>
<accession>U7QQR3</accession>
<name>U7QQR3_9CYAN</name>
<comment type="caution">
    <text evidence="1">The sequence shown here is derived from an EMBL/GenBank/DDBJ whole genome shotgun (WGS) entry which is preliminary data.</text>
</comment>
<gene>
    <name evidence="1" type="ORF">M595_0616</name>
</gene>
<evidence type="ECO:0000313" key="2">
    <source>
        <dbReference type="Proteomes" id="UP000017127"/>
    </source>
</evidence>